<dbReference type="Pfam" id="PF06338">
    <property type="entry name" value="ComK"/>
    <property type="match status" value="1"/>
</dbReference>
<dbReference type="InterPro" id="IPR010461">
    <property type="entry name" value="ComK"/>
</dbReference>
<organism evidence="1 2">
    <name type="scientific">Salinibacillus aidingensis</name>
    <dbReference type="NCBI Taxonomy" id="237684"/>
    <lineage>
        <taxon>Bacteria</taxon>
        <taxon>Bacillati</taxon>
        <taxon>Bacillota</taxon>
        <taxon>Bacilli</taxon>
        <taxon>Bacillales</taxon>
        <taxon>Bacillaceae</taxon>
        <taxon>Salinibacillus</taxon>
    </lineage>
</organism>
<name>A0ABN1AZC7_9BACI</name>
<keyword evidence="2" id="KW-1185">Reference proteome</keyword>
<dbReference type="EMBL" id="BAAADO010000002">
    <property type="protein sequence ID" value="GAA0487118.1"/>
    <property type="molecule type" value="Genomic_DNA"/>
</dbReference>
<gene>
    <name evidence="1" type="ORF">GCM10008986_10720</name>
</gene>
<dbReference type="Proteomes" id="UP001500880">
    <property type="component" value="Unassembled WGS sequence"/>
</dbReference>
<evidence type="ECO:0000313" key="1">
    <source>
        <dbReference type="EMBL" id="GAA0487118.1"/>
    </source>
</evidence>
<evidence type="ECO:0000313" key="2">
    <source>
        <dbReference type="Proteomes" id="UP001500880"/>
    </source>
</evidence>
<accession>A0ABN1AZC7</accession>
<reference evidence="1 2" key="1">
    <citation type="journal article" date="2019" name="Int. J. Syst. Evol. Microbiol.">
        <title>The Global Catalogue of Microorganisms (GCM) 10K type strain sequencing project: providing services to taxonomists for standard genome sequencing and annotation.</title>
        <authorList>
            <consortium name="The Broad Institute Genomics Platform"/>
            <consortium name="The Broad Institute Genome Sequencing Center for Infectious Disease"/>
            <person name="Wu L."/>
            <person name="Ma J."/>
        </authorList>
    </citation>
    <scope>NUCLEOTIDE SEQUENCE [LARGE SCALE GENOMIC DNA]</scope>
    <source>
        <strain evidence="1 2">JCM 12389</strain>
    </source>
</reference>
<comment type="caution">
    <text evidence="1">The sequence shown here is derived from an EMBL/GenBank/DDBJ whole genome shotgun (WGS) entry which is preliminary data.</text>
</comment>
<sequence length="173" mass="19828">MDVTDTYRVNRKTMAIIPHSGPDYQSRIIETGREIFCTKSVKQILEKACLEGGASLDGRRKSVEYILNTNIKLPIPVNPGMGAFFFPNKSPKEFNCSWFSFYHIEEYLKSNDNNDKTNLVFSNRTTAVIDTSFFTFRRQMYVTATVIAALSRDILWSSVQDDEEEKNRDQASS</sequence>
<proteinExistence type="predicted"/>
<dbReference type="RefSeq" id="WP_343838453.1">
    <property type="nucleotide sequence ID" value="NZ_BAAADO010000002.1"/>
</dbReference>
<protein>
    <recommendedName>
        <fullName evidence="3">Competence protein ComK</fullName>
    </recommendedName>
</protein>
<evidence type="ECO:0008006" key="3">
    <source>
        <dbReference type="Google" id="ProtNLM"/>
    </source>
</evidence>